<accession>A0A9D2AYM0</accession>
<reference evidence="9" key="2">
    <citation type="submission" date="2021-04" db="EMBL/GenBank/DDBJ databases">
        <authorList>
            <person name="Gilroy R."/>
        </authorList>
    </citation>
    <scope>NUCLEOTIDE SEQUENCE</scope>
    <source>
        <strain evidence="9">1719</strain>
    </source>
</reference>
<dbReference type="PANTHER" id="PTHR10464:SF4">
    <property type="entry name" value="UREA TRANSPORTER"/>
    <property type="match status" value="1"/>
</dbReference>
<proteinExistence type="inferred from homology"/>
<feature type="transmembrane region" description="Helical" evidence="8">
    <location>
        <begin position="20"/>
        <end position="45"/>
    </location>
</feature>
<feature type="transmembrane region" description="Helical" evidence="8">
    <location>
        <begin position="113"/>
        <end position="133"/>
    </location>
</feature>
<feature type="transmembrane region" description="Helical" evidence="8">
    <location>
        <begin position="234"/>
        <end position="253"/>
    </location>
</feature>
<feature type="transmembrane region" description="Helical" evidence="8">
    <location>
        <begin position="87"/>
        <end position="107"/>
    </location>
</feature>
<dbReference type="GO" id="GO:0005886">
    <property type="term" value="C:plasma membrane"/>
    <property type="evidence" value="ECO:0007669"/>
    <property type="project" value="UniProtKB-SubCell"/>
</dbReference>
<evidence type="ECO:0000256" key="3">
    <source>
        <dbReference type="ARBA" id="ARBA00022475"/>
    </source>
</evidence>
<evidence type="ECO:0000313" key="10">
    <source>
        <dbReference type="Proteomes" id="UP000824156"/>
    </source>
</evidence>
<dbReference type="InterPro" id="IPR029020">
    <property type="entry name" value="Ammonium/urea_transptr"/>
</dbReference>
<reference evidence="9" key="1">
    <citation type="journal article" date="2021" name="PeerJ">
        <title>Extensive microbial diversity within the chicken gut microbiome revealed by metagenomics and culture.</title>
        <authorList>
            <person name="Gilroy R."/>
            <person name="Ravi A."/>
            <person name="Getino M."/>
            <person name="Pursley I."/>
            <person name="Horton D.L."/>
            <person name="Alikhan N.F."/>
            <person name="Baker D."/>
            <person name="Gharbi K."/>
            <person name="Hall N."/>
            <person name="Watson M."/>
            <person name="Adriaenssens E.M."/>
            <person name="Foster-Nyarko E."/>
            <person name="Jarju S."/>
            <person name="Secka A."/>
            <person name="Antonio M."/>
            <person name="Oren A."/>
            <person name="Chaudhuri R.R."/>
            <person name="La Ragione R."/>
            <person name="Hildebrand F."/>
            <person name="Pallen M.J."/>
        </authorList>
    </citation>
    <scope>NUCLEOTIDE SEQUENCE</scope>
    <source>
        <strain evidence="9">1719</strain>
    </source>
</reference>
<evidence type="ECO:0000256" key="1">
    <source>
        <dbReference type="ARBA" id="ARBA00004651"/>
    </source>
</evidence>
<dbReference type="Gene3D" id="1.10.3430.10">
    <property type="entry name" value="Ammonium transporter AmtB like domains"/>
    <property type="match status" value="1"/>
</dbReference>
<dbReference type="EMBL" id="DXEZ01000080">
    <property type="protein sequence ID" value="HIX53951.1"/>
    <property type="molecule type" value="Genomic_DNA"/>
</dbReference>
<feature type="transmembrane region" description="Helical" evidence="8">
    <location>
        <begin position="65"/>
        <end position="82"/>
    </location>
</feature>
<dbReference type="GO" id="GO:0015204">
    <property type="term" value="F:urea transmembrane transporter activity"/>
    <property type="evidence" value="ECO:0007669"/>
    <property type="project" value="InterPro"/>
</dbReference>
<keyword evidence="3" id="KW-1003">Cell membrane</keyword>
<sequence length="284" mass="31405">MLFTRQVLKGLGQIMLQENLWTGLLFLLGITYGSPIMGIAALLATCCGTITARILKFDNAELNKGIYGFSAALTGVACMLFFKPTLIIWLFVVIGSSVATILQYYFIKFRLPVFTLPFVLVTWLFLFIIGNYFPNFLFIPEVLEVTHQNQFDFAIKGYGQVIFQGKLLSGILFFVAVFICSPIAALYGLADGVLSGILSQYLEVPVESISNGLFSFNAVLCAITFAGEKVKDGLWVLVSILISLVVSFTFVQLELPQLTFPFVAASFLVVFMKQSLTAQRLKNS</sequence>
<name>A0A9D2AYM0_9SPHI</name>
<keyword evidence="6 8" id="KW-0472">Membrane</keyword>
<comment type="caution">
    <text evidence="9">The sequence shown here is derived from an EMBL/GenBank/DDBJ whole genome shotgun (WGS) entry which is preliminary data.</text>
</comment>
<comment type="similarity">
    <text evidence="2">Belongs to the urea transporter family.</text>
</comment>
<comment type="subcellular location">
    <subcellularLocation>
        <location evidence="1">Cell membrane</location>
        <topology evidence="1">Multi-pass membrane protein</topology>
    </subcellularLocation>
</comment>
<dbReference type="AlphaFoldDB" id="A0A9D2AYM0"/>
<evidence type="ECO:0000256" key="5">
    <source>
        <dbReference type="ARBA" id="ARBA00022989"/>
    </source>
</evidence>
<evidence type="ECO:0000256" key="7">
    <source>
        <dbReference type="PIRSR" id="PIRSR016502-1"/>
    </source>
</evidence>
<feature type="transmembrane region" description="Helical" evidence="8">
    <location>
        <begin position="167"/>
        <end position="189"/>
    </location>
</feature>
<dbReference type="Pfam" id="PF03253">
    <property type="entry name" value="UT"/>
    <property type="match status" value="1"/>
</dbReference>
<evidence type="ECO:0000256" key="4">
    <source>
        <dbReference type="ARBA" id="ARBA00022692"/>
    </source>
</evidence>
<keyword evidence="5 8" id="KW-1133">Transmembrane helix</keyword>
<evidence type="ECO:0000313" key="9">
    <source>
        <dbReference type="EMBL" id="HIX53951.1"/>
    </source>
</evidence>
<protein>
    <submittedName>
        <fullName evidence="9">Urea transporter</fullName>
    </submittedName>
</protein>
<feature type="transmembrane region" description="Helical" evidence="8">
    <location>
        <begin position="209"/>
        <end position="227"/>
    </location>
</feature>
<evidence type="ECO:0000256" key="8">
    <source>
        <dbReference type="SAM" id="Phobius"/>
    </source>
</evidence>
<feature type="transmembrane region" description="Helical" evidence="8">
    <location>
        <begin position="259"/>
        <end position="276"/>
    </location>
</feature>
<dbReference type="Proteomes" id="UP000824156">
    <property type="component" value="Unassembled WGS sequence"/>
</dbReference>
<organism evidence="9 10">
    <name type="scientific">Candidatus Sphingobacterium stercoripullorum</name>
    <dbReference type="NCBI Taxonomy" id="2838759"/>
    <lineage>
        <taxon>Bacteria</taxon>
        <taxon>Pseudomonadati</taxon>
        <taxon>Bacteroidota</taxon>
        <taxon>Sphingobacteriia</taxon>
        <taxon>Sphingobacteriales</taxon>
        <taxon>Sphingobacteriaceae</taxon>
        <taxon>Sphingobacterium</taxon>
    </lineage>
</organism>
<keyword evidence="4 8" id="KW-0812">Transmembrane</keyword>
<dbReference type="InterPro" id="IPR004937">
    <property type="entry name" value="Urea_transporter"/>
</dbReference>
<evidence type="ECO:0000256" key="2">
    <source>
        <dbReference type="ARBA" id="ARBA00005914"/>
    </source>
</evidence>
<dbReference type="PANTHER" id="PTHR10464">
    <property type="entry name" value="UREA TRANSPORTER"/>
    <property type="match status" value="1"/>
</dbReference>
<evidence type="ECO:0000256" key="6">
    <source>
        <dbReference type="ARBA" id="ARBA00023136"/>
    </source>
</evidence>
<gene>
    <name evidence="9" type="ORF">H9853_02905</name>
</gene>
<feature type="site" description="Important for channel permeability" evidence="7">
    <location>
        <position position="259"/>
    </location>
</feature>
<dbReference type="PIRSF" id="PIRSF016502">
    <property type="entry name" value="Urea_transporter"/>
    <property type="match status" value="1"/>
</dbReference>